<name>A0A2R6W9W8_MARPO</name>
<keyword evidence="3" id="KW-1185">Reference proteome</keyword>
<protein>
    <submittedName>
        <fullName evidence="2">Uncharacterized protein</fullName>
    </submittedName>
</protein>
<organism evidence="2 3">
    <name type="scientific">Marchantia polymorpha</name>
    <name type="common">Common liverwort</name>
    <name type="synonym">Marchantia aquatica</name>
    <dbReference type="NCBI Taxonomy" id="3197"/>
    <lineage>
        <taxon>Eukaryota</taxon>
        <taxon>Viridiplantae</taxon>
        <taxon>Streptophyta</taxon>
        <taxon>Embryophyta</taxon>
        <taxon>Marchantiophyta</taxon>
        <taxon>Marchantiopsida</taxon>
        <taxon>Marchantiidae</taxon>
        <taxon>Marchantiales</taxon>
        <taxon>Marchantiaceae</taxon>
        <taxon>Marchantia</taxon>
    </lineage>
</organism>
<dbReference type="SUPFAM" id="SSF53756">
    <property type="entry name" value="UDP-Glycosyltransferase/glycogen phosphorylase"/>
    <property type="match status" value="1"/>
</dbReference>
<dbReference type="PANTHER" id="PTHR48048">
    <property type="entry name" value="GLYCOSYLTRANSFERASE"/>
    <property type="match status" value="1"/>
</dbReference>
<reference evidence="3" key="1">
    <citation type="journal article" date="2017" name="Cell">
        <title>Insights into land plant evolution garnered from the Marchantia polymorpha genome.</title>
        <authorList>
            <person name="Bowman J.L."/>
            <person name="Kohchi T."/>
            <person name="Yamato K.T."/>
            <person name="Jenkins J."/>
            <person name="Shu S."/>
            <person name="Ishizaki K."/>
            <person name="Yamaoka S."/>
            <person name="Nishihama R."/>
            <person name="Nakamura Y."/>
            <person name="Berger F."/>
            <person name="Adam C."/>
            <person name="Aki S.S."/>
            <person name="Althoff F."/>
            <person name="Araki T."/>
            <person name="Arteaga-Vazquez M.A."/>
            <person name="Balasubrmanian S."/>
            <person name="Barry K."/>
            <person name="Bauer D."/>
            <person name="Boehm C.R."/>
            <person name="Briginshaw L."/>
            <person name="Caballero-Perez J."/>
            <person name="Catarino B."/>
            <person name="Chen F."/>
            <person name="Chiyoda S."/>
            <person name="Chovatia M."/>
            <person name="Davies K.M."/>
            <person name="Delmans M."/>
            <person name="Demura T."/>
            <person name="Dierschke T."/>
            <person name="Dolan L."/>
            <person name="Dorantes-Acosta A.E."/>
            <person name="Eklund D.M."/>
            <person name="Florent S.N."/>
            <person name="Flores-Sandoval E."/>
            <person name="Fujiyama A."/>
            <person name="Fukuzawa H."/>
            <person name="Galik B."/>
            <person name="Grimanelli D."/>
            <person name="Grimwood J."/>
            <person name="Grossniklaus U."/>
            <person name="Hamada T."/>
            <person name="Haseloff J."/>
            <person name="Hetherington A.J."/>
            <person name="Higo A."/>
            <person name="Hirakawa Y."/>
            <person name="Hundley H.N."/>
            <person name="Ikeda Y."/>
            <person name="Inoue K."/>
            <person name="Inoue S.I."/>
            <person name="Ishida S."/>
            <person name="Jia Q."/>
            <person name="Kakita M."/>
            <person name="Kanazawa T."/>
            <person name="Kawai Y."/>
            <person name="Kawashima T."/>
            <person name="Kennedy M."/>
            <person name="Kinose K."/>
            <person name="Kinoshita T."/>
            <person name="Kohara Y."/>
            <person name="Koide E."/>
            <person name="Komatsu K."/>
            <person name="Kopischke S."/>
            <person name="Kubo M."/>
            <person name="Kyozuka J."/>
            <person name="Lagercrantz U."/>
            <person name="Lin S.S."/>
            <person name="Lindquist E."/>
            <person name="Lipzen A.M."/>
            <person name="Lu C.W."/>
            <person name="De Luna E."/>
            <person name="Martienssen R.A."/>
            <person name="Minamino N."/>
            <person name="Mizutani M."/>
            <person name="Mizutani M."/>
            <person name="Mochizuki N."/>
            <person name="Monte I."/>
            <person name="Mosher R."/>
            <person name="Nagasaki H."/>
            <person name="Nakagami H."/>
            <person name="Naramoto S."/>
            <person name="Nishitani K."/>
            <person name="Ohtani M."/>
            <person name="Okamoto T."/>
            <person name="Okumura M."/>
            <person name="Phillips J."/>
            <person name="Pollak B."/>
            <person name="Reinders A."/>
            <person name="Rovekamp M."/>
            <person name="Sano R."/>
            <person name="Sawa S."/>
            <person name="Schmid M.W."/>
            <person name="Shirakawa M."/>
            <person name="Solano R."/>
            <person name="Spunde A."/>
            <person name="Suetsugu N."/>
            <person name="Sugano S."/>
            <person name="Sugiyama A."/>
            <person name="Sun R."/>
            <person name="Suzuki Y."/>
            <person name="Takenaka M."/>
            <person name="Takezawa D."/>
            <person name="Tomogane H."/>
            <person name="Tsuzuki M."/>
            <person name="Ueda T."/>
            <person name="Umeda M."/>
            <person name="Ward J.M."/>
            <person name="Watanabe Y."/>
            <person name="Yazaki K."/>
            <person name="Yokoyama R."/>
            <person name="Yoshitake Y."/>
            <person name="Yotsui I."/>
            <person name="Zachgo S."/>
            <person name="Schmutz J."/>
        </authorList>
    </citation>
    <scope>NUCLEOTIDE SEQUENCE [LARGE SCALE GENOMIC DNA]</scope>
    <source>
        <strain evidence="3">Tak-1</strain>
    </source>
</reference>
<dbReference type="PANTHER" id="PTHR48048:SF45">
    <property type="entry name" value="GLYCOSYLTRANSFERASE"/>
    <property type="match status" value="1"/>
</dbReference>
<sequence length="208" mass="22920">MLHIHSLHSPEALQSLDIRLAIMDHDESERELHENWSRPFKDSNAVMRAAEPYFQNMASARSSGAAGLPTCVIANMFCLWAQKLSLEQSLPCYAYFPSGANFARLLQAFPALVSEGRLRVGENGKFIESKQTITVPGVATLLDIELPNSTKINPVSVTAKAGLDLSNVNGVIINTFYELESHAIEAFLQACDPTLHVCRLPLIPRAFI</sequence>
<accession>A0A2R6W9W8</accession>
<dbReference type="EMBL" id="KZ772793">
    <property type="protein sequence ID" value="PTQ30646.1"/>
    <property type="molecule type" value="Genomic_DNA"/>
</dbReference>
<evidence type="ECO:0000256" key="1">
    <source>
        <dbReference type="ARBA" id="ARBA00009995"/>
    </source>
</evidence>
<dbReference type="OrthoDB" id="5835829at2759"/>
<proteinExistence type="inferred from homology"/>
<dbReference type="GO" id="GO:0035251">
    <property type="term" value="F:UDP-glucosyltransferase activity"/>
    <property type="evidence" value="ECO:0007669"/>
    <property type="project" value="InterPro"/>
</dbReference>
<dbReference type="Gramene" id="Mp3g24270.1">
    <property type="protein sequence ID" value="Mp3g24270.1.cds"/>
    <property type="gene ID" value="Mp3g24270"/>
</dbReference>
<dbReference type="Proteomes" id="UP000244005">
    <property type="component" value="Unassembled WGS sequence"/>
</dbReference>
<dbReference type="Gene3D" id="3.40.50.2000">
    <property type="entry name" value="Glycogen Phosphorylase B"/>
    <property type="match status" value="1"/>
</dbReference>
<comment type="similarity">
    <text evidence="1">Belongs to the UDP-glycosyltransferase family.</text>
</comment>
<evidence type="ECO:0000313" key="2">
    <source>
        <dbReference type="EMBL" id="PTQ30646.1"/>
    </source>
</evidence>
<dbReference type="InterPro" id="IPR050481">
    <property type="entry name" value="UDP-glycosyltransf_plant"/>
</dbReference>
<dbReference type="AlphaFoldDB" id="A0A2R6W9W8"/>
<evidence type="ECO:0000313" key="3">
    <source>
        <dbReference type="Proteomes" id="UP000244005"/>
    </source>
</evidence>
<gene>
    <name evidence="2" type="ORF">MARPO_0121s0001</name>
</gene>